<reference evidence="9 10" key="1">
    <citation type="journal article" date="2017" name="Gigascience">
        <title>Draft genome of the honey bee ectoparasitic mite, Tropilaelaps mercedesae, is shaped by the parasitic life history.</title>
        <authorList>
            <person name="Dong X."/>
            <person name="Armstrong S.D."/>
            <person name="Xia D."/>
            <person name="Makepeace B.L."/>
            <person name="Darby A.C."/>
            <person name="Kadowaki T."/>
        </authorList>
    </citation>
    <scope>NUCLEOTIDE SEQUENCE [LARGE SCALE GENOMIC DNA]</scope>
    <source>
        <strain evidence="9">Wuxi-XJTLU</strain>
    </source>
</reference>
<comment type="caution">
    <text evidence="9">The sequence shown here is derived from an EMBL/GenBank/DDBJ whole genome shotgun (WGS) entry which is preliminary data.</text>
</comment>
<feature type="DNA-binding region" description="Fork-head" evidence="6">
    <location>
        <begin position="133"/>
        <end position="206"/>
    </location>
</feature>
<dbReference type="STRING" id="418985.A0A1V9XSZ1"/>
<feature type="compositionally biased region" description="Low complexity" evidence="7">
    <location>
        <begin position="432"/>
        <end position="447"/>
    </location>
</feature>
<keyword evidence="1" id="KW-0217">Developmental protein</keyword>
<dbReference type="Gene3D" id="1.10.10.10">
    <property type="entry name" value="Winged helix-like DNA-binding domain superfamily/Winged helix DNA-binding domain"/>
    <property type="match status" value="1"/>
</dbReference>
<dbReference type="PRINTS" id="PR00053">
    <property type="entry name" value="FORKHEAD"/>
</dbReference>
<dbReference type="PROSITE" id="PS50039">
    <property type="entry name" value="FORK_HEAD_3"/>
    <property type="match status" value="1"/>
</dbReference>
<dbReference type="AlphaFoldDB" id="A0A1V9XSZ1"/>
<dbReference type="InterPro" id="IPR049624">
    <property type="entry name" value="FOXN1_4"/>
</dbReference>
<feature type="region of interest" description="Disordered" evidence="7">
    <location>
        <begin position="42"/>
        <end position="107"/>
    </location>
</feature>
<evidence type="ECO:0000313" key="10">
    <source>
        <dbReference type="Proteomes" id="UP000192247"/>
    </source>
</evidence>
<accession>A0A1V9XSZ1</accession>
<dbReference type="PROSITE" id="PS00658">
    <property type="entry name" value="FORK_HEAD_2"/>
    <property type="match status" value="1"/>
</dbReference>
<organism evidence="9 10">
    <name type="scientific">Tropilaelaps mercedesae</name>
    <dbReference type="NCBI Taxonomy" id="418985"/>
    <lineage>
        <taxon>Eukaryota</taxon>
        <taxon>Metazoa</taxon>
        <taxon>Ecdysozoa</taxon>
        <taxon>Arthropoda</taxon>
        <taxon>Chelicerata</taxon>
        <taxon>Arachnida</taxon>
        <taxon>Acari</taxon>
        <taxon>Parasitiformes</taxon>
        <taxon>Mesostigmata</taxon>
        <taxon>Gamasina</taxon>
        <taxon>Dermanyssoidea</taxon>
        <taxon>Laelapidae</taxon>
        <taxon>Tropilaelaps</taxon>
    </lineage>
</organism>
<dbReference type="GO" id="GO:0000976">
    <property type="term" value="F:transcription cis-regulatory region binding"/>
    <property type="evidence" value="ECO:0007669"/>
    <property type="project" value="TreeGrafter"/>
</dbReference>
<evidence type="ECO:0000256" key="3">
    <source>
        <dbReference type="ARBA" id="ARBA00023125"/>
    </source>
</evidence>
<feature type="region of interest" description="Disordered" evidence="7">
    <location>
        <begin position="335"/>
        <end position="365"/>
    </location>
</feature>
<keyword evidence="10" id="KW-1185">Reference proteome</keyword>
<dbReference type="InParanoid" id="A0A1V9XSZ1"/>
<evidence type="ECO:0000256" key="7">
    <source>
        <dbReference type="SAM" id="MobiDB-lite"/>
    </source>
</evidence>
<feature type="region of interest" description="Disordered" evidence="7">
    <location>
        <begin position="432"/>
        <end position="461"/>
    </location>
</feature>
<keyword evidence="5 6" id="KW-0539">Nucleus</keyword>
<dbReference type="InterPro" id="IPR036390">
    <property type="entry name" value="WH_DNA-bd_sf"/>
</dbReference>
<proteinExistence type="predicted"/>
<dbReference type="PANTHER" id="PTHR46721">
    <property type="entry name" value="FORKHEAD BOX PROTEIN N1"/>
    <property type="match status" value="1"/>
</dbReference>
<dbReference type="SUPFAM" id="SSF46785">
    <property type="entry name" value="Winged helix' DNA-binding domain"/>
    <property type="match status" value="1"/>
</dbReference>
<keyword evidence="4" id="KW-0804">Transcription</keyword>
<keyword evidence="3 6" id="KW-0238">DNA-binding</keyword>
<dbReference type="GO" id="GO:0000981">
    <property type="term" value="F:DNA-binding transcription factor activity, RNA polymerase II-specific"/>
    <property type="evidence" value="ECO:0007669"/>
    <property type="project" value="TreeGrafter"/>
</dbReference>
<dbReference type="InterPro" id="IPR036388">
    <property type="entry name" value="WH-like_DNA-bd_sf"/>
</dbReference>
<dbReference type="SMART" id="SM00339">
    <property type="entry name" value="FH"/>
    <property type="match status" value="1"/>
</dbReference>
<evidence type="ECO:0000256" key="6">
    <source>
        <dbReference type="PROSITE-ProRule" id="PRU00089"/>
    </source>
</evidence>
<dbReference type="EMBL" id="MNPL01004673">
    <property type="protein sequence ID" value="OQR76561.1"/>
    <property type="molecule type" value="Genomic_DNA"/>
</dbReference>
<evidence type="ECO:0000259" key="8">
    <source>
        <dbReference type="PROSITE" id="PS50039"/>
    </source>
</evidence>
<dbReference type="GO" id="GO:0005634">
    <property type="term" value="C:nucleus"/>
    <property type="evidence" value="ECO:0007669"/>
    <property type="project" value="UniProtKB-SubCell"/>
</dbReference>
<feature type="region of interest" description="Disordered" evidence="7">
    <location>
        <begin position="254"/>
        <end position="284"/>
    </location>
</feature>
<evidence type="ECO:0000256" key="1">
    <source>
        <dbReference type="ARBA" id="ARBA00022473"/>
    </source>
</evidence>
<evidence type="ECO:0000313" key="9">
    <source>
        <dbReference type="EMBL" id="OQR76561.1"/>
    </source>
</evidence>
<gene>
    <name evidence="9" type="ORF">BIW11_07706</name>
</gene>
<dbReference type="OrthoDB" id="10070006at2759"/>
<evidence type="ECO:0000256" key="2">
    <source>
        <dbReference type="ARBA" id="ARBA00023015"/>
    </source>
</evidence>
<keyword evidence="2" id="KW-0805">Transcription regulation</keyword>
<feature type="compositionally biased region" description="Basic and acidic residues" evidence="7">
    <location>
        <begin position="66"/>
        <end position="77"/>
    </location>
</feature>
<protein>
    <recommendedName>
        <fullName evidence="8">Fork-head domain-containing protein</fullName>
    </recommendedName>
</protein>
<dbReference type="InterPro" id="IPR001766">
    <property type="entry name" value="Fork_head_dom"/>
</dbReference>
<dbReference type="Pfam" id="PF00250">
    <property type="entry name" value="Forkhead"/>
    <property type="match status" value="1"/>
</dbReference>
<comment type="subcellular location">
    <subcellularLocation>
        <location evidence="6">Nucleus</location>
    </subcellularLocation>
</comment>
<feature type="domain" description="Fork-head" evidence="8">
    <location>
        <begin position="133"/>
        <end position="206"/>
    </location>
</feature>
<dbReference type="Proteomes" id="UP000192247">
    <property type="component" value="Unassembled WGS sequence"/>
</dbReference>
<name>A0A1V9XSZ1_9ACAR</name>
<dbReference type="InterPro" id="IPR030456">
    <property type="entry name" value="TF_fork_head_CS_2"/>
</dbReference>
<dbReference type="PANTHER" id="PTHR46721:SF3">
    <property type="entry name" value="FORKHEAD BOX N1"/>
    <property type="match status" value="1"/>
</dbReference>
<sequence>MAKSTTAIGLLGRAFSPQWPGYPPGDGPPEFRLFSSEVAPGTSWKATKSLPPPVHPLPRRSSGVVRRLETEMRKSNNNEKNNNNNNTVDKSETIAGTRVGPRGGRGVGDESLGFLDVAWERANAVSTSSRQCLWYYLCENFPYFKTAPNGWKNSVRHNLSLNKCFEKIEKPTTGPNGAQRKGCLWAMNPSKVGKMDEEVQKWSKKDPAAIRRSMAKPERLELLEKGFLKELYGTSGEAGCADSLDDLEDMEDEIEDAGGHSSADEDIDALLPDTPPTSQDEEAGSVKVKLIDGAALEKFESSPWDTWETLQPQDENKPTPNKIHQVQTTAQLIHTGGGGGGAATATSAGAPAGQSVTLSTSGSSGLVHQPHSASTVVTATATPTLTTKKLVLTAGGVARRAVVNAEGGTLCATGTPNTYIFTPSSHATTATLHHSTSNNTHKTNTPPRVSLKRTSNKIIEI</sequence>
<evidence type="ECO:0000256" key="5">
    <source>
        <dbReference type="ARBA" id="ARBA00023242"/>
    </source>
</evidence>
<feature type="compositionally biased region" description="Low complexity" evidence="7">
    <location>
        <begin position="343"/>
        <end position="365"/>
    </location>
</feature>
<evidence type="ECO:0000256" key="4">
    <source>
        <dbReference type="ARBA" id="ARBA00023163"/>
    </source>
</evidence>